<dbReference type="Proteomes" id="UP000600799">
    <property type="component" value="Unassembled WGS sequence"/>
</dbReference>
<protein>
    <submittedName>
        <fullName evidence="3">DUF1080 domain-containing protein</fullName>
    </submittedName>
</protein>
<name>A0ABS0HAR9_9SPHN</name>
<comment type="caution">
    <text evidence="3">The sequence shown here is derived from an EMBL/GenBank/DDBJ whole genome shotgun (WGS) entry which is preliminary data.</text>
</comment>
<dbReference type="Pfam" id="PF10518">
    <property type="entry name" value="TAT_signal"/>
    <property type="match status" value="1"/>
</dbReference>
<evidence type="ECO:0000256" key="1">
    <source>
        <dbReference type="SAM" id="SignalP"/>
    </source>
</evidence>
<dbReference type="InterPro" id="IPR019546">
    <property type="entry name" value="TAT_signal_bac_arc"/>
</dbReference>
<dbReference type="EMBL" id="JADQDC010000001">
    <property type="protein sequence ID" value="MBF9149377.1"/>
    <property type="molecule type" value="Genomic_DNA"/>
</dbReference>
<dbReference type="InterPro" id="IPR006311">
    <property type="entry name" value="TAT_signal"/>
</dbReference>
<keyword evidence="4" id="KW-1185">Reference proteome</keyword>
<evidence type="ECO:0000259" key="2">
    <source>
        <dbReference type="Pfam" id="PF06439"/>
    </source>
</evidence>
<dbReference type="InterPro" id="IPR010496">
    <property type="entry name" value="AL/BT2_dom"/>
</dbReference>
<dbReference type="PROSITE" id="PS51318">
    <property type="entry name" value="TAT"/>
    <property type="match status" value="1"/>
</dbReference>
<proteinExistence type="predicted"/>
<evidence type="ECO:0000313" key="4">
    <source>
        <dbReference type="Proteomes" id="UP000600799"/>
    </source>
</evidence>
<feature type="signal peptide" evidence="1">
    <location>
        <begin position="1"/>
        <end position="26"/>
    </location>
</feature>
<organism evidence="3 4">
    <name type="scientific">Novosphingobium jiangmenense</name>
    <dbReference type="NCBI Taxonomy" id="2791981"/>
    <lineage>
        <taxon>Bacteria</taxon>
        <taxon>Pseudomonadati</taxon>
        <taxon>Pseudomonadota</taxon>
        <taxon>Alphaproteobacteria</taxon>
        <taxon>Sphingomonadales</taxon>
        <taxon>Sphingomonadaceae</taxon>
        <taxon>Novosphingobium</taxon>
    </lineage>
</organism>
<dbReference type="RefSeq" id="WP_196273764.1">
    <property type="nucleotide sequence ID" value="NZ_JADQDC010000001.1"/>
</dbReference>
<evidence type="ECO:0000313" key="3">
    <source>
        <dbReference type="EMBL" id="MBF9149377.1"/>
    </source>
</evidence>
<sequence>MPSRRTMLQGLAAAAATTALPASARAAAAAPSPWRPLFNGRDLDGWTIYQDGEGNRDAHDAIRIEKGGVLHMLGQSFTGPDVNGSVRASFGHIATKSLHGNYHLRMDFRFGERRFAPRAWQRRNSGLLYHMGPELDRLFPDCVEFQFEEGDIGDAIMVNTRALQGPLLGGTPLWPTYFPGLPTTYADPINAGGIARQWHRHAGDYERIDGWNTVDLVAIGDQAAHMVNGRIVNSLFRMAGRTGQPLTQGRIALEFEAAEVFMRNVMIRDLTEAEIALIRKQGSY</sequence>
<accession>A0ABS0HAR9</accession>
<feature type="domain" description="3-keto-alpha-glucoside-1,2-lyase/3-keto-2-hydroxy-glucal hydratase" evidence="2">
    <location>
        <begin position="34"/>
        <end position="268"/>
    </location>
</feature>
<dbReference type="Gene3D" id="2.60.120.560">
    <property type="entry name" value="Exo-inulinase, domain 1"/>
    <property type="match status" value="1"/>
</dbReference>
<keyword evidence="1" id="KW-0732">Signal</keyword>
<gene>
    <name evidence="3" type="ORF">I2488_00035</name>
</gene>
<dbReference type="Pfam" id="PF06439">
    <property type="entry name" value="3keto-disac_hyd"/>
    <property type="match status" value="1"/>
</dbReference>
<reference evidence="3 4" key="1">
    <citation type="submission" date="2020-11" db="EMBL/GenBank/DDBJ databases">
        <title>The genome sequence of Novosphingobium sp. 1Y9A.</title>
        <authorList>
            <person name="Liu Y."/>
        </authorList>
    </citation>
    <scope>NUCLEOTIDE SEQUENCE [LARGE SCALE GENOMIC DNA]</scope>
    <source>
        <strain evidence="3 4">1Y9A</strain>
    </source>
</reference>
<feature type="chain" id="PRO_5046226823" evidence="1">
    <location>
        <begin position="27"/>
        <end position="284"/>
    </location>
</feature>